<evidence type="ECO:0000256" key="4">
    <source>
        <dbReference type="ARBA" id="ARBA00023125"/>
    </source>
</evidence>
<dbReference type="FunFam" id="1.10.10.60:FF:000218">
    <property type="entry name" value="Myb transcription factor"/>
    <property type="match status" value="1"/>
</dbReference>
<feature type="region of interest" description="Disordered" evidence="8">
    <location>
        <begin position="203"/>
        <end position="225"/>
    </location>
</feature>
<dbReference type="SMART" id="SM00717">
    <property type="entry name" value="SANT"/>
    <property type="match status" value="2"/>
</dbReference>
<evidence type="ECO:0000256" key="6">
    <source>
        <dbReference type="ARBA" id="ARBA00023163"/>
    </source>
</evidence>
<keyword evidence="5" id="KW-0010">Activator</keyword>
<dbReference type="PANTHER" id="PTHR47999">
    <property type="entry name" value="TRANSCRIPTION FACTOR MYB8-RELATED-RELATED"/>
    <property type="match status" value="1"/>
</dbReference>
<keyword evidence="6" id="KW-0804">Transcription</keyword>
<keyword evidence="12" id="KW-1185">Reference proteome</keyword>
<organism evidence="11 12">
    <name type="scientific">Ricinus communis</name>
    <name type="common">Castor bean</name>
    <dbReference type="NCBI Taxonomy" id="3988"/>
    <lineage>
        <taxon>Eukaryota</taxon>
        <taxon>Viridiplantae</taxon>
        <taxon>Streptophyta</taxon>
        <taxon>Embryophyta</taxon>
        <taxon>Tracheophyta</taxon>
        <taxon>Spermatophyta</taxon>
        <taxon>Magnoliopsida</taxon>
        <taxon>eudicotyledons</taxon>
        <taxon>Gunneridae</taxon>
        <taxon>Pentapetalae</taxon>
        <taxon>rosids</taxon>
        <taxon>fabids</taxon>
        <taxon>Malpighiales</taxon>
        <taxon>Euphorbiaceae</taxon>
        <taxon>Acalyphoideae</taxon>
        <taxon>Acalypheae</taxon>
        <taxon>Ricinus</taxon>
    </lineage>
</organism>
<dbReference type="InterPro" id="IPR015495">
    <property type="entry name" value="Myb_TF_plants"/>
</dbReference>
<keyword evidence="7" id="KW-0539">Nucleus</keyword>
<dbReference type="GO" id="GO:0005634">
    <property type="term" value="C:nucleus"/>
    <property type="evidence" value="ECO:0000318"/>
    <property type="project" value="GO_Central"/>
</dbReference>
<evidence type="ECO:0000256" key="2">
    <source>
        <dbReference type="ARBA" id="ARBA00022737"/>
    </source>
</evidence>
<accession>B9T6Z2</accession>
<evidence type="ECO:0000313" key="11">
    <source>
        <dbReference type="EMBL" id="EEF28373.1"/>
    </source>
</evidence>
<dbReference type="InterPro" id="IPR001005">
    <property type="entry name" value="SANT/Myb"/>
</dbReference>
<feature type="domain" description="HTH myb-type" evidence="10">
    <location>
        <begin position="4"/>
        <end position="60"/>
    </location>
</feature>
<evidence type="ECO:0000259" key="10">
    <source>
        <dbReference type="PROSITE" id="PS51294"/>
    </source>
</evidence>
<dbReference type="GO" id="GO:0000987">
    <property type="term" value="F:cis-regulatory region sequence-specific DNA binding"/>
    <property type="evidence" value="ECO:0000318"/>
    <property type="project" value="GO_Central"/>
</dbReference>
<keyword evidence="3" id="KW-0805">Transcription regulation</keyword>
<dbReference type="PROSITE" id="PS51294">
    <property type="entry name" value="HTH_MYB"/>
    <property type="match status" value="2"/>
</dbReference>
<feature type="domain" description="Myb-like" evidence="9">
    <location>
        <begin position="57"/>
        <end position="107"/>
    </location>
</feature>
<evidence type="ECO:0000259" key="9">
    <source>
        <dbReference type="PROSITE" id="PS50090"/>
    </source>
</evidence>
<comment type="subcellular location">
    <subcellularLocation>
        <location evidence="1">Nucleus</location>
    </subcellularLocation>
</comment>
<evidence type="ECO:0000256" key="8">
    <source>
        <dbReference type="SAM" id="MobiDB-lite"/>
    </source>
</evidence>
<dbReference type="Pfam" id="PF00249">
    <property type="entry name" value="Myb_DNA-binding"/>
    <property type="match status" value="2"/>
</dbReference>
<evidence type="ECO:0000256" key="1">
    <source>
        <dbReference type="ARBA" id="ARBA00004123"/>
    </source>
</evidence>
<gene>
    <name evidence="11" type="ORF">RCOM_0077190</name>
</gene>
<keyword evidence="4" id="KW-0238">DNA-binding</keyword>
<dbReference type="Proteomes" id="UP000008311">
    <property type="component" value="Unassembled WGS sequence"/>
</dbReference>
<dbReference type="CDD" id="cd00167">
    <property type="entry name" value="SANT"/>
    <property type="match status" value="2"/>
</dbReference>
<sequence length="241" mass="27956">METSFGVRKGAWTSEEDDLLRKCVEQYGEGKWHQVPLRTGLNRCRKSCRLRWLNYLKPNIKRGHFTADEVDLIIRLHKLLGNRWSLIAGRLPGRTANDVKNYWNTHRSKKPNTCKKDAMTINKPVKITKANIFRPRPRTISNKFFWSFEEIPLVTVSNTGHIGDQDNNNNNNNNNLRTSQAALPQIEKESGCEWWEILLPDEEEEKERNDIASDNNSGSSKDIKNNHITCLFEEGNEDHNN</sequence>
<protein>
    <submittedName>
        <fullName evidence="11">R2r3-myb transcription factor, putative</fullName>
    </submittedName>
</protein>
<dbReference type="InterPro" id="IPR017930">
    <property type="entry name" value="Myb_dom"/>
</dbReference>
<dbReference type="eggNOG" id="KOG0048">
    <property type="taxonomic scope" value="Eukaryota"/>
</dbReference>
<dbReference type="InParanoid" id="B9T6Z2"/>
<feature type="domain" description="HTH myb-type" evidence="10">
    <location>
        <begin position="61"/>
        <end position="111"/>
    </location>
</feature>
<dbReference type="EMBL" id="EQ974670">
    <property type="protein sequence ID" value="EEF28373.1"/>
    <property type="molecule type" value="Genomic_DNA"/>
</dbReference>
<evidence type="ECO:0000313" key="12">
    <source>
        <dbReference type="Proteomes" id="UP000008311"/>
    </source>
</evidence>
<dbReference type="SMR" id="B9T6Z2"/>
<name>B9T6Z2_RICCO</name>
<evidence type="ECO:0000256" key="5">
    <source>
        <dbReference type="ARBA" id="ARBA00023159"/>
    </source>
</evidence>
<dbReference type="STRING" id="3988.B9T6Z2"/>
<dbReference type="GO" id="GO:0006355">
    <property type="term" value="P:regulation of DNA-templated transcription"/>
    <property type="evidence" value="ECO:0000318"/>
    <property type="project" value="GO_Central"/>
</dbReference>
<dbReference type="Gene3D" id="1.10.10.60">
    <property type="entry name" value="Homeodomain-like"/>
    <property type="match status" value="2"/>
</dbReference>
<evidence type="ECO:0000256" key="7">
    <source>
        <dbReference type="ARBA" id="ARBA00023242"/>
    </source>
</evidence>
<dbReference type="InterPro" id="IPR009057">
    <property type="entry name" value="Homeodomain-like_sf"/>
</dbReference>
<dbReference type="AlphaFoldDB" id="B9T6Z2"/>
<dbReference type="PANTHER" id="PTHR47999:SF121">
    <property type="entry name" value="MYB TRANSCRIPTION FACTOR"/>
    <property type="match status" value="1"/>
</dbReference>
<dbReference type="FunCoup" id="B9T6Z2">
    <property type="interactions" value="3"/>
</dbReference>
<proteinExistence type="predicted"/>
<dbReference type="SUPFAM" id="SSF46689">
    <property type="entry name" value="Homeodomain-like"/>
    <property type="match status" value="1"/>
</dbReference>
<evidence type="ECO:0000256" key="3">
    <source>
        <dbReference type="ARBA" id="ARBA00023015"/>
    </source>
</evidence>
<dbReference type="PROSITE" id="PS50090">
    <property type="entry name" value="MYB_LIKE"/>
    <property type="match status" value="2"/>
</dbReference>
<feature type="non-terminal residue" evidence="11">
    <location>
        <position position="241"/>
    </location>
</feature>
<feature type="domain" description="Myb-like" evidence="9">
    <location>
        <begin position="4"/>
        <end position="56"/>
    </location>
</feature>
<keyword evidence="2" id="KW-0677">Repeat</keyword>
<reference evidence="12" key="1">
    <citation type="journal article" date="2010" name="Nat. Biotechnol.">
        <title>Draft genome sequence of the oilseed species Ricinus communis.</title>
        <authorList>
            <person name="Chan A.P."/>
            <person name="Crabtree J."/>
            <person name="Zhao Q."/>
            <person name="Lorenzi H."/>
            <person name="Orvis J."/>
            <person name="Puiu D."/>
            <person name="Melake-Berhan A."/>
            <person name="Jones K.M."/>
            <person name="Redman J."/>
            <person name="Chen G."/>
            <person name="Cahoon E.B."/>
            <person name="Gedil M."/>
            <person name="Stanke M."/>
            <person name="Haas B.J."/>
            <person name="Wortman J.R."/>
            <person name="Fraser-Liggett C.M."/>
            <person name="Ravel J."/>
            <person name="Rabinowicz P.D."/>
        </authorList>
    </citation>
    <scope>NUCLEOTIDE SEQUENCE [LARGE SCALE GENOMIC DNA]</scope>
    <source>
        <strain evidence="12">cv. Hale</strain>
    </source>
</reference>